<dbReference type="AlphaFoldDB" id="A0A5Q5BH55"/>
<organism evidence="2">
    <name type="scientific">Mycobacterium sp. (strain MCS)</name>
    <dbReference type="NCBI Taxonomy" id="164756"/>
    <lineage>
        <taxon>Bacteria</taxon>
        <taxon>Bacillati</taxon>
        <taxon>Actinomycetota</taxon>
        <taxon>Actinomycetes</taxon>
        <taxon>Mycobacteriales</taxon>
        <taxon>Mycobacteriaceae</taxon>
        <taxon>Mycobacterium</taxon>
    </lineage>
</organism>
<accession>A0A5Q5BH55</accession>
<feature type="region of interest" description="Disordered" evidence="1">
    <location>
        <begin position="38"/>
        <end position="61"/>
    </location>
</feature>
<evidence type="ECO:0008006" key="3">
    <source>
        <dbReference type="Google" id="ProtNLM"/>
    </source>
</evidence>
<feature type="compositionally biased region" description="Low complexity" evidence="1">
    <location>
        <begin position="38"/>
        <end position="52"/>
    </location>
</feature>
<reference evidence="2" key="1">
    <citation type="submission" date="2006-06" db="EMBL/GenBank/DDBJ databases">
        <title>Complete sequence of chromosome of Mycobacterium sp. MCS.</title>
        <authorList>
            <consortium name="US DOE Joint Genome Institute"/>
            <person name="Copeland A."/>
            <person name="Lucas S."/>
            <person name="Lapidus A."/>
            <person name="Barry K."/>
            <person name="Detter J.C."/>
            <person name="Glavina del Rio T."/>
            <person name="Hammon N."/>
            <person name="Israni S."/>
            <person name="Dalin E."/>
            <person name="Tice H."/>
            <person name="Pitluck S."/>
            <person name="Martinez M."/>
            <person name="Schmutz J."/>
            <person name="Larimer F."/>
            <person name="Land M."/>
            <person name="Hauser L."/>
            <person name="Kyrpides N."/>
            <person name="Kim E."/>
            <person name="Miller C.D."/>
            <person name="Hughes J.E."/>
            <person name="Anderson A.J."/>
            <person name="Sims R.C."/>
            <person name="Richardson P."/>
        </authorList>
    </citation>
    <scope>NUCLEOTIDE SEQUENCE [LARGE SCALE GENOMIC DNA]</scope>
    <source>
        <strain evidence="2">MCS</strain>
    </source>
</reference>
<dbReference type="EMBL" id="CP000384">
    <property type="protein sequence ID" value="ABG07563.1"/>
    <property type="molecule type" value="Genomic_DNA"/>
</dbReference>
<evidence type="ECO:0000256" key="1">
    <source>
        <dbReference type="SAM" id="MobiDB-lite"/>
    </source>
</evidence>
<gene>
    <name evidence="2" type="ordered locus">Mmcs_1451</name>
</gene>
<sequence length="318" mass="32760" precursor="true">MNAAGRLAAFGAGLTVAFAAAYGVAAVVVPNTAVRTTQQQAATDADHTAMPGPARPAPATPAGLSLAENGFELTPVQAPSVPGRQGILSFTILDPSGEPLTDYATVHDKQLHLIVVRSDGQHFAHVHPRLDVATGAWSTPWTWSEAGTYRVFTDFQPAAADSAKLTLTRTVEVAGTFTPVQAAAPRTVDDVGGYTVHLDGDLAAGASRQLTAHITRQGIPVTTLQPYLGAFGHLVALRDGDLAYLHVHPEGTEPSPGQNGGPTVSFAAEAPTAGRYLLYLDFQVDDTVHTATFVLDAPRGAPAGPAAPAPPAGGHGGH</sequence>
<name>A0A5Q5BH55_MYCSS</name>
<protein>
    <recommendedName>
        <fullName evidence="3">Heavy-metal-associated domain-containing protein</fullName>
    </recommendedName>
</protein>
<proteinExistence type="predicted"/>
<feature type="region of interest" description="Disordered" evidence="1">
    <location>
        <begin position="299"/>
        <end position="318"/>
    </location>
</feature>
<dbReference type="KEGG" id="mmc:Mmcs_1451"/>
<evidence type="ECO:0000313" key="2">
    <source>
        <dbReference type="EMBL" id="ABG07563.1"/>
    </source>
</evidence>